<dbReference type="EMBL" id="RZNH01000059">
    <property type="protein sequence ID" value="NOU62250.1"/>
    <property type="molecule type" value="Genomic_DNA"/>
</dbReference>
<evidence type="ECO:0000313" key="2">
    <source>
        <dbReference type="EMBL" id="NOU62250.1"/>
    </source>
</evidence>
<dbReference type="PROSITE" id="PS51186">
    <property type="entry name" value="GNAT"/>
    <property type="match status" value="1"/>
</dbReference>
<dbReference type="CDD" id="cd04301">
    <property type="entry name" value="NAT_SF"/>
    <property type="match status" value="1"/>
</dbReference>
<evidence type="ECO:0000313" key="3">
    <source>
        <dbReference type="Proteomes" id="UP000732105"/>
    </source>
</evidence>
<proteinExistence type="predicted"/>
<dbReference type="Pfam" id="PF13673">
    <property type="entry name" value="Acetyltransf_10"/>
    <property type="match status" value="1"/>
</dbReference>
<dbReference type="Proteomes" id="UP000732105">
    <property type="component" value="Unassembled WGS sequence"/>
</dbReference>
<organism evidence="2 3">
    <name type="scientific">Marinifilum caeruleilacunae</name>
    <dbReference type="NCBI Taxonomy" id="2499076"/>
    <lineage>
        <taxon>Bacteria</taxon>
        <taxon>Pseudomonadati</taxon>
        <taxon>Bacteroidota</taxon>
        <taxon>Bacteroidia</taxon>
        <taxon>Marinilabiliales</taxon>
        <taxon>Marinifilaceae</taxon>
    </lineage>
</organism>
<sequence>MIRDYTKKDKQRVIELLVQNIPEYFAPSEEEDFVHYLDHELEDYFVYVEGATIIGAGGVNYFPEEKIARISWDMIDTHSQGKGVGKDLLRHRINHINKKSGIDFIEVRTSQLAYKFYEKMGFALETIEKDYWAKGFDLYQMKMENKG</sequence>
<accession>A0ABX1X1F2</accession>
<gene>
    <name evidence="2" type="ORF">ELS83_20845</name>
</gene>
<comment type="caution">
    <text evidence="2">The sequence shown here is derived from an EMBL/GenBank/DDBJ whole genome shotgun (WGS) entry which is preliminary data.</text>
</comment>
<evidence type="ECO:0000259" key="1">
    <source>
        <dbReference type="PROSITE" id="PS51186"/>
    </source>
</evidence>
<protein>
    <submittedName>
        <fullName evidence="2">GNAT family N-acetyltransferase</fullName>
    </submittedName>
</protein>
<keyword evidence="3" id="KW-1185">Reference proteome</keyword>
<reference evidence="2 3" key="1">
    <citation type="submission" date="2018-12" db="EMBL/GenBank/DDBJ databases">
        <title>Marinifilum JC070 sp. nov., a marine bacterium isolated from Yongle Blue Hole in the South China Sea.</title>
        <authorList>
            <person name="Fu T."/>
        </authorList>
    </citation>
    <scope>NUCLEOTIDE SEQUENCE [LARGE SCALE GENOMIC DNA]</scope>
    <source>
        <strain evidence="2 3">JC070</strain>
    </source>
</reference>
<dbReference type="InterPro" id="IPR016181">
    <property type="entry name" value="Acyl_CoA_acyltransferase"/>
</dbReference>
<dbReference type="SUPFAM" id="SSF55729">
    <property type="entry name" value="Acyl-CoA N-acyltransferases (Nat)"/>
    <property type="match status" value="1"/>
</dbReference>
<feature type="domain" description="N-acetyltransferase" evidence="1">
    <location>
        <begin position="1"/>
        <end position="144"/>
    </location>
</feature>
<dbReference type="Gene3D" id="3.40.630.30">
    <property type="match status" value="1"/>
</dbReference>
<name>A0ABX1X1F2_9BACT</name>
<dbReference type="InterPro" id="IPR000182">
    <property type="entry name" value="GNAT_dom"/>
</dbReference>
<dbReference type="RefSeq" id="WP_171597509.1">
    <property type="nucleotide sequence ID" value="NZ_RZNH01000059.1"/>
</dbReference>